<evidence type="ECO:0000313" key="3">
    <source>
        <dbReference type="Proteomes" id="UP000654471"/>
    </source>
</evidence>
<dbReference type="Proteomes" id="UP000654471">
    <property type="component" value="Unassembled WGS sequence"/>
</dbReference>
<reference evidence="3" key="1">
    <citation type="journal article" date="2019" name="Int. J. Syst. Evol. Microbiol.">
        <title>The Global Catalogue of Microorganisms (GCM) 10K type strain sequencing project: providing services to taxonomists for standard genome sequencing and annotation.</title>
        <authorList>
            <consortium name="The Broad Institute Genomics Platform"/>
            <consortium name="The Broad Institute Genome Sequencing Center for Infectious Disease"/>
            <person name="Wu L."/>
            <person name="Ma J."/>
        </authorList>
    </citation>
    <scope>NUCLEOTIDE SEQUENCE [LARGE SCALE GENOMIC DNA]</scope>
    <source>
        <strain evidence="3">JCM 3399</strain>
    </source>
</reference>
<evidence type="ECO:0000313" key="2">
    <source>
        <dbReference type="EMBL" id="GGU87422.1"/>
    </source>
</evidence>
<dbReference type="EMBL" id="BMRP01000029">
    <property type="protein sequence ID" value="GGU87422.1"/>
    <property type="molecule type" value="Genomic_DNA"/>
</dbReference>
<sequence>MHGLQGMGGDVVVVLPGGDQGLGEKEVEAGEAQRREQLRAVVEGGAGGLLGLLRSARCEREFGQAGLGVRGQPRDGGFVVQLDRTGVQLRGSSPRPDSRPPRRHAASGIRDGIRGTGVKFRVGGVVLDVPARTLPALVE</sequence>
<feature type="region of interest" description="Disordered" evidence="1">
    <location>
        <begin position="84"/>
        <end position="110"/>
    </location>
</feature>
<gene>
    <name evidence="2" type="ORF">GCM10010211_62120</name>
</gene>
<evidence type="ECO:0000256" key="1">
    <source>
        <dbReference type="SAM" id="MobiDB-lite"/>
    </source>
</evidence>
<comment type="caution">
    <text evidence="2">The sequence shown here is derived from an EMBL/GenBank/DDBJ whole genome shotgun (WGS) entry which is preliminary data.</text>
</comment>
<organism evidence="2 3">
    <name type="scientific">Streptomyces albospinus</name>
    <dbReference type="NCBI Taxonomy" id="285515"/>
    <lineage>
        <taxon>Bacteria</taxon>
        <taxon>Bacillati</taxon>
        <taxon>Actinomycetota</taxon>
        <taxon>Actinomycetes</taxon>
        <taxon>Kitasatosporales</taxon>
        <taxon>Streptomycetaceae</taxon>
        <taxon>Streptomyces</taxon>
    </lineage>
</organism>
<accession>A0ABQ2VHJ1</accession>
<keyword evidence="3" id="KW-1185">Reference proteome</keyword>
<proteinExistence type="predicted"/>
<protein>
    <submittedName>
        <fullName evidence="2">Uncharacterized protein</fullName>
    </submittedName>
</protein>
<name>A0ABQ2VHJ1_9ACTN</name>